<gene>
    <name evidence="10" type="ORF">B0I00_0381</name>
</gene>
<dbReference type="Gene3D" id="3.30.565.10">
    <property type="entry name" value="Histidine kinase-like ATPase, C-terminal domain"/>
    <property type="match status" value="1"/>
</dbReference>
<dbReference type="CDD" id="cd00082">
    <property type="entry name" value="HisKA"/>
    <property type="match status" value="1"/>
</dbReference>
<keyword evidence="8" id="KW-1133">Transmembrane helix</keyword>
<dbReference type="Pfam" id="PF00512">
    <property type="entry name" value="HisKA"/>
    <property type="match status" value="1"/>
</dbReference>
<dbReference type="InterPro" id="IPR005467">
    <property type="entry name" value="His_kinase_dom"/>
</dbReference>
<dbReference type="InterPro" id="IPR050351">
    <property type="entry name" value="BphY/WalK/GraS-like"/>
</dbReference>
<evidence type="ECO:0000256" key="8">
    <source>
        <dbReference type="SAM" id="Phobius"/>
    </source>
</evidence>
<dbReference type="SUPFAM" id="SSF47384">
    <property type="entry name" value="Homodimeric domain of signal transducing histidine kinase"/>
    <property type="match status" value="1"/>
</dbReference>
<dbReference type="AlphaFoldDB" id="A0A2N0I208"/>
<sequence>MSVARTFSWPSAAIAVVASIAVVFAGASPWIALVVALLWLGSLWLAAPEPEIATARIDAGEVSRDAARETIEPLGQPLLILDGRRILVANAAARAALGAHIVGQDARIALRHPEAMRLLDMENGASVSIAGFTGGRSLWQLTRRRVDRDRWMIEMIDRTAEADVSRAHTDFVANASHELRTPLAAIIGYVETLADGGPAVDEAATKRFLSVTEREAKRMLTLVEDLMTLSHVEAEKHDRPAELVDLSSLVRRVASEVNALTGKERVVLADVRSGAMIAGDSGQLEQVLRNLIDNAMKYGAPDEPVTVSLVEHDDARLVVTVADRGPGIAPEHLPHLTRRFYRTDPGRSRASGGTGLGLAIVKHIVERHDGQLEIASRLGEGTRVSVSLPAIAQADA</sequence>
<proteinExistence type="predicted"/>
<dbReference type="PROSITE" id="PS50109">
    <property type="entry name" value="HIS_KIN"/>
    <property type="match status" value="1"/>
</dbReference>
<keyword evidence="8" id="KW-0812">Transmembrane</keyword>
<dbReference type="Pfam" id="PF02518">
    <property type="entry name" value="HATPase_c"/>
    <property type="match status" value="1"/>
</dbReference>
<evidence type="ECO:0000256" key="1">
    <source>
        <dbReference type="ARBA" id="ARBA00000085"/>
    </source>
</evidence>
<dbReference type="CDD" id="cd00075">
    <property type="entry name" value="HATPase"/>
    <property type="match status" value="1"/>
</dbReference>
<dbReference type="GO" id="GO:0016036">
    <property type="term" value="P:cellular response to phosphate starvation"/>
    <property type="evidence" value="ECO:0007669"/>
    <property type="project" value="TreeGrafter"/>
</dbReference>
<evidence type="ECO:0000313" key="11">
    <source>
        <dbReference type="Proteomes" id="UP000232587"/>
    </source>
</evidence>
<feature type="domain" description="Histidine kinase" evidence="9">
    <location>
        <begin position="174"/>
        <end position="392"/>
    </location>
</feature>
<dbReference type="Gene3D" id="1.10.287.130">
    <property type="match status" value="1"/>
</dbReference>
<keyword evidence="6" id="KW-0902">Two-component regulatory system</keyword>
<dbReference type="OrthoDB" id="9797304at2"/>
<keyword evidence="11" id="KW-1185">Reference proteome</keyword>
<dbReference type="InterPro" id="IPR003661">
    <property type="entry name" value="HisK_dim/P_dom"/>
</dbReference>
<dbReference type="FunFam" id="3.30.565.10:FF:000006">
    <property type="entry name" value="Sensor histidine kinase WalK"/>
    <property type="match status" value="1"/>
</dbReference>
<dbReference type="PANTHER" id="PTHR45453">
    <property type="entry name" value="PHOSPHATE REGULON SENSOR PROTEIN PHOR"/>
    <property type="match status" value="1"/>
</dbReference>
<evidence type="ECO:0000256" key="3">
    <source>
        <dbReference type="ARBA" id="ARBA00022553"/>
    </source>
</evidence>
<protein>
    <recommendedName>
        <fullName evidence="2">histidine kinase</fullName>
        <ecNumber evidence="2">2.7.13.3</ecNumber>
    </recommendedName>
</protein>
<evidence type="ECO:0000259" key="9">
    <source>
        <dbReference type="PROSITE" id="PS50109"/>
    </source>
</evidence>
<dbReference type="GO" id="GO:0000155">
    <property type="term" value="F:phosphorelay sensor kinase activity"/>
    <property type="evidence" value="ECO:0007669"/>
    <property type="project" value="InterPro"/>
</dbReference>
<dbReference type="EC" id="2.7.13.3" evidence="2"/>
<dbReference type="SMART" id="SM00387">
    <property type="entry name" value="HATPase_c"/>
    <property type="match status" value="1"/>
</dbReference>
<organism evidence="10 11">
    <name type="scientific">Novosphingobium kunmingense</name>
    <dbReference type="NCBI Taxonomy" id="1211806"/>
    <lineage>
        <taxon>Bacteria</taxon>
        <taxon>Pseudomonadati</taxon>
        <taxon>Pseudomonadota</taxon>
        <taxon>Alphaproteobacteria</taxon>
        <taxon>Sphingomonadales</taxon>
        <taxon>Sphingomonadaceae</taxon>
        <taxon>Novosphingobium</taxon>
    </lineage>
</organism>
<comment type="catalytic activity">
    <reaction evidence="1">
        <text>ATP + protein L-histidine = ADP + protein N-phospho-L-histidine.</text>
        <dbReference type="EC" id="2.7.13.3"/>
    </reaction>
</comment>
<evidence type="ECO:0000256" key="4">
    <source>
        <dbReference type="ARBA" id="ARBA00022679"/>
    </source>
</evidence>
<name>A0A2N0I208_9SPHN</name>
<dbReference type="PANTHER" id="PTHR45453:SF1">
    <property type="entry name" value="PHOSPHATE REGULON SENSOR PROTEIN PHOR"/>
    <property type="match status" value="1"/>
</dbReference>
<keyword evidence="4" id="KW-0808">Transferase</keyword>
<dbReference type="InterPro" id="IPR004358">
    <property type="entry name" value="Sig_transdc_His_kin-like_C"/>
</dbReference>
<dbReference type="SUPFAM" id="SSF55874">
    <property type="entry name" value="ATPase domain of HSP90 chaperone/DNA topoisomerase II/histidine kinase"/>
    <property type="match status" value="1"/>
</dbReference>
<evidence type="ECO:0000313" key="10">
    <source>
        <dbReference type="EMBL" id="PKB25190.1"/>
    </source>
</evidence>
<accession>A0A2N0I208</accession>
<keyword evidence="7 8" id="KW-0472">Membrane</keyword>
<dbReference type="PRINTS" id="PR00344">
    <property type="entry name" value="BCTRLSENSOR"/>
</dbReference>
<dbReference type="Proteomes" id="UP000232587">
    <property type="component" value="Unassembled WGS sequence"/>
</dbReference>
<dbReference type="InterPro" id="IPR036097">
    <property type="entry name" value="HisK_dim/P_sf"/>
</dbReference>
<dbReference type="RefSeq" id="WP_100865654.1">
    <property type="nucleotide sequence ID" value="NZ_PHUF01000002.1"/>
</dbReference>
<dbReference type="GO" id="GO:0004721">
    <property type="term" value="F:phosphoprotein phosphatase activity"/>
    <property type="evidence" value="ECO:0007669"/>
    <property type="project" value="TreeGrafter"/>
</dbReference>
<evidence type="ECO:0000256" key="5">
    <source>
        <dbReference type="ARBA" id="ARBA00022777"/>
    </source>
</evidence>
<feature type="transmembrane region" description="Helical" evidence="8">
    <location>
        <begin position="12"/>
        <end position="40"/>
    </location>
</feature>
<dbReference type="InterPro" id="IPR003594">
    <property type="entry name" value="HATPase_dom"/>
</dbReference>
<dbReference type="GO" id="GO:0005886">
    <property type="term" value="C:plasma membrane"/>
    <property type="evidence" value="ECO:0007669"/>
    <property type="project" value="TreeGrafter"/>
</dbReference>
<keyword evidence="3" id="KW-0597">Phosphoprotein</keyword>
<evidence type="ECO:0000256" key="2">
    <source>
        <dbReference type="ARBA" id="ARBA00012438"/>
    </source>
</evidence>
<comment type="caution">
    <text evidence="10">The sequence shown here is derived from an EMBL/GenBank/DDBJ whole genome shotgun (WGS) entry which is preliminary data.</text>
</comment>
<keyword evidence="5 10" id="KW-0418">Kinase</keyword>
<evidence type="ECO:0000256" key="7">
    <source>
        <dbReference type="ARBA" id="ARBA00023136"/>
    </source>
</evidence>
<dbReference type="EMBL" id="PHUF01000002">
    <property type="protein sequence ID" value="PKB25190.1"/>
    <property type="molecule type" value="Genomic_DNA"/>
</dbReference>
<reference evidence="10 11" key="1">
    <citation type="submission" date="2017-11" db="EMBL/GenBank/DDBJ databases">
        <title>Genomic Encyclopedia of Type Strains, Phase III (KMG-III): the genomes of soil and plant-associated and newly described type strains.</title>
        <authorList>
            <person name="Whitman W."/>
        </authorList>
    </citation>
    <scope>NUCLEOTIDE SEQUENCE [LARGE SCALE GENOMIC DNA]</scope>
    <source>
        <strain evidence="10 11">CGMCC 1.12274</strain>
    </source>
</reference>
<dbReference type="FunFam" id="1.10.287.130:FF:000001">
    <property type="entry name" value="Two-component sensor histidine kinase"/>
    <property type="match status" value="1"/>
</dbReference>
<dbReference type="SMART" id="SM00388">
    <property type="entry name" value="HisKA"/>
    <property type="match status" value="1"/>
</dbReference>
<evidence type="ECO:0000256" key="6">
    <source>
        <dbReference type="ARBA" id="ARBA00023012"/>
    </source>
</evidence>
<dbReference type="InterPro" id="IPR036890">
    <property type="entry name" value="HATPase_C_sf"/>
</dbReference>